<organism evidence="1 2">
    <name type="scientific">Candidatus Vagococcus giribetii</name>
    <dbReference type="NCBI Taxonomy" id="2230876"/>
    <lineage>
        <taxon>Bacteria</taxon>
        <taxon>Bacillati</taxon>
        <taxon>Bacillota</taxon>
        <taxon>Bacilli</taxon>
        <taxon>Lactobacillales</taxon>
        <taxon>Enterococcaceae</taxon>
        <taxon>Vagococcus</taxon>
    </lineage>
</organism>
<sequence length="240" mass="27504">MIERSLRFYDLENDRTESTTIKIDEPRQCRHCKNTGTQVFLEGVGTLGKLDESRGICIFACKLCGSSTVHFMTLGQRVFPGDFDQTNFLTPYDSVPSKSISTDELPEDIKTRYPEFTNIYKQSQKAEENGLNQIAGMGYRKALEFLVTDFLIEHTPEGTTEEWLRNPKTMLGSKIDRLRNERLKKLAKASSFIGNDETHYTRKHTEHDVNSIKMFIKALLSDVENEIILIEAETLLNKPK</sequence>
<keyword evidence="2" id="KW-1185">Reference proteome</keyword>
<accession>A0ABS3HXM3</accession>
<dbReference type="RefSeq" id="WP_206968383.1">
    <property type="nucleotide sequence ID" value="NZ_JAFLVX010000042.1"/>
</dbReference>
<evidence type="ECO:0000313" key="1">
    <source>
        <dbReference type="EMBL" id="MBO0477947.1"/>
    </source>
</evidence>
<dbReference type="Proteomes" id="UP000664857">
    <property type="component" value="Unassembled WGS sequence"/>
</dbReference>
<gene>
    <name evidence="1" type="ORF">DOK76_12810</name>
</gene>
<dbReference type="EMBL" id="JAFLVX010000042">
    <property type="protein sequence ID" value="MBO0477947.1"/>
    <property type="molecule type" value="Genomic_DNA"/>
</dbReference>
<proteinExistence type="predicted"/>
<comment type="caution">
    <text evidence="1">The sequence shown here is derived from an EMBL/GenBank/DDBJ whole genome shotgun (WGS) entry which is preliminary data.</text>
</comment>
<protein>
    <submittedName>
        <fullName evidence="1">DUF4145 domain-containing protein</fullName>
    </submittedName>
</protein>
<name>A0ABS3HXM3_9ENTE</name>
<reference evidence="1 2" key="1">
    <citation type="submission" date="2021-03" db="EMBL/GenBank/DDBJ databases">
        <title>Enterococcal diversity collection.</title>
        <authorList>
            <person name="Gilmore M.S."/>
            <person name="Schwartzman J."/>
            <person name="Van Tyne D."/>
            <person name="Martin M."/>
            <person name="Earl A.M."/>
            <person name="Manson A.L."/>
            <person name="Straub T."/>
            <person name="Salamzade R."/>
            <person name="Saavedra J."/>
            <person name="Lebreton F."/>
            <person name="Prichula J."/>
            <person name="Schaufler K."/>
            <person name="Gaca A."/>
            <person name="Sgardioli B."/>
            <person name="Wagenaar J."/>
            <person name="Strong T."/>
        </authorList>
    </citation>
    <scope>NUCLEOTIDE SEQUENCE [LARGE SCALE GENOMIC DNA]</scope>
    <source>
        <strain evidence="1 2">DIV0080</strain>
    </source>
</reference>
<evidence type="ECO:0000313" key="2">
    <source>
        <dbReference type="Proteomes" id="UP000664857"/>
    </source>
</evidence>